<dbReference type="RefSeq" id="WP_300951042.1">
    <property type="nucleotide sequence ID" value="NZ_JAUHJQ010000001.1"/>
</dbReference>
<gene>
    <name evidence="1" type="ORF">QWY28_04175</name>
</gene>
<dbReference type="Proteomes" id="UP001168620">
    <property type="component" value="Unassembled WGS sequence"/>
</dbReference>
<organism evidence="1 2">
    <name type="scientific">Nocardioides oceani</name>
    <dbReference type="NCBI Taxonomy" id="3058369"/>
    <lineage>
        <taxon>Bacteria</taxon>
        <taxon>Bacillati</taxon>
        <taxon>Actinomycetota</taxon>
        <taxon>Actinomycetes</taxon>
        <taxon>Propionibacteriales</taxon>
        <taxon>Nocardioidaceae</taxon>
        <taxon>Nocardioides</taxon>
    </lineage>
</organism>
<name>A0ABT8FCG3_9ACTN</name>
<evidence type="ECO:0008006" key="3">
    <source>
        <dbReference type="Google" id="ProtNLM"/>
    </source>
</evidence>
<protein>
    <recommendedName>
        <fullName evidence="3">DUF3558 domain-containing protein</fullName>
    </recommendedName>
</protein>
<evidence type="ECO:0000313" key="1">
    <source>
        <dbReference type="EMBL" id="MDN4172130.1"/>
    </source>
</evidence>
<proteinExistence type="predicted"/>
<reference evidence="1" key="1">
    <citation type="submission" date="2023-06" db="EMBL/GenBank/DDBJ databases">
        <title>Draft genome sequence of Nocardioides sp. SOB77.</title>
        <authorList>
            <person name="Zhang G."/>
        </authorList>
    </citation>
    <scope>NUCLEOTIDE SEQUENCE</scope>
    <source>
        <strain evidence="1">SOB77</strain>
    </source>
</reference>
<comment type="caution">
    <text evidence="1">The sequence shown here is derived from an EMBL/GenBank/DDBJ whole genome shotgun (WGS) entry which is preliminary data.</text>
</comment>
<keyword evidence="2" id="KW-1185">Reference proteome</keyword>
<evidence type="ECO:0000313" key="2">
    <source>
        <dbReference type="Proteomes" id="UP001168620"/>
    </source>
</evidence>
<dbReference type="EMBL" id="JAUHJQ010000001">
    <property type="protein sequence ID" value="MDN4172130.1"/>
    <property type="molecule type" value="Genomic_DNA"/>
</dbReference>
<sequence>MSRTPLVVVPLVVLLLAAAGFGARLLLADPDAADASGGPARCWDGTSSRDGVAGCSRPRGLEGLAWVFPSIDLDDPACSGAEGERRTTWRCRVRVAGAPVVVTYAAARDVRGNLRRLRRVYAAGDRAAARAADGSVNRWVWRLPEPDGSGLVRLTSAYREHPYAVTVAAPTVQARDLALRRVVEQRDPAEVRGIPD</sequence>
<accession>A0ABT8FCG3</accession>